<evidence type="ECO:0000256" key="4">
    <source>
        <dbReference type="ARBA" id="ARBA00022692"/>
    </source>
</evidence>
<dbReference type="GO" id="GO:0140359">
    <property type="term" value="F:ABC-type transporter activity"/>
    <property type="evidence" value="ECO:0007669"/>
    <property type="project" value="InterPro"/>
</dbReference>
<dbReference type="InterPro" id="IPR013525">
    <property type="entry name" value="ABC2_TM"/>
</dbReference>
<evidence type="ECO:0000256" key="7">
    <source>
        <dbReference type="ARBA" id="ARBA00022989"/>
    </source>
</evidence>
<feature type="transmembrane region" description="Helical" evidence="10">
    <location>
        <begin position="576"/>
        <end position="600"/>
    </location>
</feature>
<feature type="transmembrane region" description="Helical" evidence="10">
    <location>
        <begin position="1236"/>
        <end position="1267"/>
    </location>
</feature>
<dbReference type="PROSITE" id="PS50893">
    <property type="entry name" value="ABC_TRANSPORTER_2"/>
    <property type="match status" value="2"/>
</dbReference>
<dbReference type="Pfam" id="PF00005">
    <property type="entry name" value="ABC_tran"/>
    <property type="match status" value="2"/>
</dbReference>
<feature type="domain" description="ABC transporter" evidence="11">
    <location>
        <begin position="829"/>
        <end position="1074"/>
    </location>
</feature>
<dbReference type="SUPFAM" id="SSF52540">
    <property type="entry name" value="P-loop containing nucleoside triphosphate hydrolases"/>
    <property type="match status" value="2"/>
</dbReference>
<evidence type="ECO:0000256" key="10">
    <source>
        <dbReference type="SAM" id="Phobius"/>
    </source>
</evidence>
<feature type="transmembrane region" description="Helical" evidence="10">
    <location>
        <begin position="1307"/>
        <end position="1327"/>
    </location>
</feature>
<feature type="compositionally biased region" description="Basic and acidic residues" evidence="9">
    <location>
        <begin position="17"/>
        <end position="27"/>
    </location>
</feature>
<keyword evidence="3" id="KW-0813">Transport</keyword>
<keyword evidence="13" id="KW-1185">Reference proteome</keyword>
<dbReference type="GO" id="GO:0016887">
    <property type="term" value="F:ATP hydrolysis activity"/>
    <property type="evidence" value="ECO:0007669"/>
    <property type="project" value="InterPro"/>
</dbReference>
<evidence type="ECO:0000256" key="5">
    <source>
        <dbReference type="ARBA" id="ARBA00022741"/>
    </source>
</evidence>
<keyword evidence="6" id="KW-0067">ATP-binding</keyword>
<dbReference type="CDD" id="cd03232">
    <property type="entry name" value="ABCG_PDR_domain2"/>
    <property type="match status" value="1"/>
</dbReference>
<reference evidence="12" key="2">
    <citation type="submission" date="2023-02" db="EMBL/GenBank/DDBJ databases">
        <authorList>
            <consortium name="DOE Joint Genome Institute"/>
            <person name="Mondo S.J."/>
            <person name="Chang Y."/>
            <person name="Wang Y."/>
            <person name="Ahrendt S."/>
            <person name="Andreopoulos W."/>
            <person name="Barry K."/>
            <person name="Beard J."/>
            <person name="Benny G.L."/>
            <person name="Blankenship S."/>
            <person name="Bonito G."/>
            <person name="Cuomo C."/>
            <person name="Desiro A."/>
            <person name="Gervers K.A."/>
            <person name="Hundley H."/>
            <person name="Kuo A."/>
            <person name="LaButti K."/>
            <person name="Lang B.F."/>
            <person name="Lipzen A."/>
            <person name="O'Donnell K."/>
            <person name="Pangilinan J."/>
            <person name="Reynolds N."/>
            <person name="Sandor L."/>
            <person name="Smith M.W."/>
            <person name="Tsang A."/>
            <person name="Grigoriev I.V."/>
            <person name="Stajich J.E."/>
            <person name="Spatafora J.W."/>
        </authorList>
    </citation>
    <scope>NUCLEOTIDE SEQUENCE</scope>
    <source>
        <strain evidence="12">RSA 2281</strain>
    </source>
</reference>
<dbReference type="InterPro" id="IPR027417">
    <property type="entry name" value="P-loop_NTPase"/>
</dbReference>
<dbReference type="Pfam" id="PF06422">
    <property type="entry name" value="PDR_CDR"/>
    <property type="match status" value="2"/>
</dbReference>
<dbReference type="Gene3D" id="3.40.50.300">
    <property type="entry name" value="P-loop containing nucleotide triphosphate hydrolases"/>
    <property type="match status" value="2"/>
</dbReference>
<keyword evidence="5" id="KW-0547">Nucleotide-binding</keyword>
<feature type="domain" description="ABC transporter" evidence="11">
    <location>
        <begin position="141"/>
        <end position="389"/>
    </location>
</feature>
<dbReference type="InterPro" id="IPR043926">
    <property type="entry name" value="ABCG_dom"/>
</dbReference>
<feature type="transmembrane region" description="Helical" evidence="10">
    <location>
        <begin position="1169"/>
        <end position="1187"/>
    </location>
</feature>
<dbReference type="EMBL" id="JAIXMP010000012">
    <property type="protein sequence ID" value="KAI9264255.1"/>
    <property type="molecule type" value="Genomic_DNA"/>
</dbReference>
<keyword evidence="4 10" id="KW-0812">Transmembrane</keyword>
<comment type="similarity">
    <text evidence="2">Belongs to the ABC transporter superfamily. ABCG family. PDR (TC 3.A.1.205) subfamily.</text>
</comment>
<evidence type="ECO:0000256" key="1">
    <source>
        <dbReference type="ARBA" id="ARBA00004141"/>
    </source>
</evidence>
<gene>
    <name evidence="12" type="ORF">BDA99DRAFT_580409</name>
</gene>
<dbReference type="PANTHER" id="PTHR19241">
    <property type="entry name" value="ATP-BINDING CASSETTE TRANSPORTER"/>
    <property type="match status" value="1"/>
</dbReference>
<feature type="transmembrane region" description="Helical" evidence="10">
    <location>
        <begin position="1199"/>
        <end position="1216"/>
    </location>
</feature>
<organism evidence="12 13">
    <name type="scientific">Phascolomyces articulosus</name>
    <dbReference type="NCBI Taxonomy" id="60185"/>
    <lineage>
        <taxon>Eukaryota</taxon>
        <taxon>Fungi</taxon>
        <taxon>Fungi incertae sedis</taxon>
        <taxon>Mucoromycota</taxon>
        <taxon>Mucoromycotina</taxon>
        <taxon>Mucoromycetes</taxon>
        <taxon>Mucorales</taxon>
        <taxon>Lichtheimiaceae</taxon>
        <taxon>Phascolomyces</taxon>
    </lineage>
</organism>
<reference evidence="12" key="1">
    <citation type="journal article" date="2022" name="IScience">
        <title>Evolution of zygomycete secretomes and the origins of terrestrial fungal ecologies.</title>
        <authorList>
            <person name="Chang Y."/>
            <person name="Wang Y."/>
            <person name="Mondo S."/>
            <person name="Ahrendt S."/>
            <person name="Andreopoulos W."/>
            <person name="Barry K."/>
            <person name="Beard J."/>
            <person name="Benny G.L."/>
            <person name="Blankenship S."/>
            <person name="Bonito G."/>
            <person name="Cuomo C."/>
            <person name="Desiro A."/>
            <person name="Gervers K.A."/>
            <person name="Hundley H."/>
            <person name="Kuo A."/>
            <person name="LaButti K."/>
            <person name="Lang B.F."/>
            <person name="Lipzen A."/>
            <person name="O'Donnell K."/>
            <person name="Pangilinan J."/>
            <person name="Reynolds N."/>
            <person name="Sandor L."/>
            <person name="Smith M.E."/>
            <person name="Tsang A."/>
            <person name="Grigoriev I.V."/>
            <person name="Stajich J.E."/>
            <person name="Spatafora J.W."/>
        </authorList>
    </citation>
    <scope>NUCLEOTIDE SEQUENCE</scope>
    <source>
        <strain evidence="12">RSA 2281</strain>
    </source>
</reference>
<feature type="transmembrane region" description="Helical" evidence="10">
    <location>
        <begin position="1435"/>
        <end position="1455"/>
    </location>
</feature>
<protein>
    <submittedName>
        <fullName evidence="12">ABC-2 type transporter-domain-containing protein</fullName>
    </submittedName>
</protein>
<dbReference type="InterPro" id="IPR017871">
    <property type="entry name" value="ABC_transporter-like_CS"/>
</dbReference>
<name>A0AAD5K117_9FUNG</name>
<proteinExistence type="inferred from homology"/>
<feature type="region of interest" description="Disordered" evidence="9">
    <location>
        <begin position="1"/>
        <end position="36"/>
    </location>
</feature>
<evidence type="ECO:0000259" key="11">
    <source>
        <dbReference type="PROSITE" id="PS50893"/>
    </source>
</evidence>
<evidence type="ECO:0000313" key="12">
    <source>
        <dbReference type="EMBL" id="KAI9264255.1"/>
    </source>
</evidence>
<feature type="transmembrane region" description="Helical" evidence="10">
    <location>
        <begin position="1279"/>
        <end position="1300"/>
    </location>
</feature>
<feature type="compositionally biased region" description="Basic and acidic residues" evidence="9">
    <location>
        <begin position="796"/>
        <end position="810"/>
    </location>
</feature>
<dbReference type="Pfam" id="PF19055">
    <property type="entry name" value="ABC2_membrane_7"/>
    <property type="match status" value="1"/>
</dbReference>
<dbReference type="InterPro" id="IPR034001">
    <property type="entry name" value="ABCG_PDR_1"/>
</dbReference>
<keyword evidence="8 10" id="KW-0472">Membrane</keyword>
<comment type="subcellular location">
    <subcellularLocation>
        <location evidence="1">Membrane</location>
        <topology evidence="1">Multi-pass membrane protein</topology>
    </subcellularLocation>
</comment>
<dbReference type="InterPro" id="IPR034003">
    <property type="entry name" value="ABCG_PDR_2"/>
</dbReference>
<evidence type="ECO:0000256" key="3">
    <source>
        <dbReference type="ARBA" id="ARBA00022448"/>
    </source>
</evidence>
<dbReference type="Pfam" id="PF14510">
    <property type="entry name" value="ABC_trans_N"/>
    <property type="match status" value="1"/>
</dbReference>
<dbReference type="CDD" id="cd03233">
    <property type="entry name" value="ABCG_PDR_domain1"/>
    <property type="match status" value="1"/>
</dbReference>
<dbReference type="FunFam" id="3.40.50.300:FF:000054">
    <property type="entry name" value="ABC multidrug transporter atrF"/>
    <property type="match status" value="1"/>
</dbReference>
<evidence type="ECO:0000256" key="6">
    <source>
        <dbReference type="ARBA" id="ARBA00022840"/>
    </source>
</evidence>
<feature type="transmembrane region" description="Helical" evidence="10">
    <location>
        <begin position="612"/>
        <end position="633"/>
    </location>
</feature>
<dbReference type="InterPro" id="IPR003439">
    <property type="entry name" value="ABC_transporter-like_ATP-bd"/>
</dbReference>
<evidence type="ECO:0000256" key="8">
    <source>
        <dbReference type="ARBA" id="ARBA00023136"/>
    </source>
</evidence>
<sequence length="1461" mass="164617">MTKSFALNSFRPPGETRNNEEDVEKNHRFSRANSSSTINSMVDVDDAMEKYGKLKRELSQVSRQASVCNNNDIKLEEGTITEDEFVLDDYLRNWSNQSEQAGLKAKALGVVWRNLTVEGLGTDAHTIPTLLSSATKILTPWKFFGIGDTTTRKTILNNLTGFCKEGEMLLVLGRPGSGCTSLLNVLANMRSSYTKIDGQVNYGGIDHEEFAKRYRGQVAYNSEEDQHYPTLTTKQTLQFALRTKTPGTRLPEETKQVFINKIIFLLGSMLGLTKKMNTAVGDAFLRGLSGGERKRLSIAEVMTTQSAITCWDCSTRGLDAASAYDYAKSLRIMTNILSATTIASLYQASDFIFSLFDKVLLLDQGRCLYFGPVTEAKAYFEDLGFYCQPRKSTPDFLTGLCNPAEREIQQGIDPNTVPRHASDFERAYQSSDMYQRMLSELQEYENRLAHENHAQSFKDAVDEEKQKYAFDKQPYIASFYQQVKALVIRQSQLLVKDRESLMSRYTTVLVVSLITASCFFKLPLNGTGAFGRSGVLMFTALTNAFLSETELIPFYAGRPILDKHKHFAMYRPSAFYLAQVLMDIPLAIAQVILYTICSYFMSSLNLTAGRFFTHMLILFFINMTMNGAFRFLGTLVPKYYTASQLAGMVILMMFMYIGYMIPYTSMHPWFFWIFWINPIAYGYKALLINEMSGQVYSCDGVGNSVPFGPGYDNWEYKTCTMTGAKAGQDFVYGDDYLRTLNYEPTHLWAPNFVALVGFFLLFTFLTSLAMELYNKGGDAGSGSSTKLYLPGKAPKVRTDQEEEERIKRQQETSGNMSGNNNASATGATFSWHHVNYHVPAPANGGSLQLLNDVSGIVKPGHLTALMGSSGAGKTTLLDVLARRKTIGKIDGRIYLNSEILLDDFERITAYCEQMDIHQPMMTIREAMRFSVYLRQDHTVSRSEKDAYVEEIIELLEMEDIGDAQIGTVEDGAGISVEERKRLTIGMELVSKPKLLFLDEPTSGLDAQSSSNIVRFLRKLANAGWPVLCTIHQPSAILFEHFDHLLLLVRGGRTAYYGEIGPGARTMIDYFESNGGPKCAPEVNPAEYILEVVGAGTSAGAQLPSKEWADIWKNSLQAKVLEEELESIHQTADTQPTRKTLTYATSVWTQLQLVVARMLTIYWRSTSYNLGRFVSVMFTALFVGFSYWKLSNTVSDLQNRSFVMLATLLMADTLILAGQPKFLTERLYFRREYASRFYGWIPFAASFVVVEIIYGLFFAAFFLCSIYWSAGLVNVSEAVGFFYIMLFSCIVWSAILGFIIASLGEHEIMAAVLNTLVMVILILFAGLMQPPDAMPNFYSAWLYWINPFHYYTEGLLVNEMKHLTVECKPKDLIQFMAPLSQTCGDYMSNFFALDGTGYIANPDAVGTICQYCPYKSGKEFYSKQYGWSESHQWRNFAIMIAFGVFNILVFFGLCFWRRKAQR</sequence>
<dbReference type="GO" id="GO:0005524">
    <property type="term" value="F:ATP binding"/>
    <property type="evidence" value="ECO:0007669"/>
    <property type="project" value="UniProtKB-KW"/>
</dbReference>
<feature type="transmembrane region" description="Helical" evidence="10">
    <location>
        <begin position="747"/>
        <end position="765"/>
    </location>
</feature>
<dbReference type="Proteomes" id="UP001209540">
    <property type="component" value="Unassembled WGS sequence"/>
</dbReference>
<feature type="transmembrane region" description="Helical" evidence="10">
    <location>
        <begin position="502"/>
        <end position="522"/>
    </location>
</feature>
<feature type="region of interest" description="Disordered" evidence="9">
    <location>
        <begin position="790"/>
        <end position="821"/>
    </location>
</feature>
<evidence type="ECO:0000256" key="2">
    <source>
        <dbReference type="ARBA" id="ARBA00006012"/>
    </source>
</evidence>
<dbReference type="InterPro" id="IPR029481">
    <property type="entry name" value="ABC_trans_N"/>
</dbReference>
<dbReference type="PROSITE" id="PS00211">
    <property type="entry name" value="ABC_TRANSPORTER_1"/>
    <property type="match status" value="1"/>
</dbReference>
<feature type="compositionally biased region" description="Low complexity" evidence="9">
    <location>
        <begin position="811"/>
        <end position="821"/>
    </location>
</feature>
<evidence type="ECO:0000256" key="9">
    <source>
        <dbReference type="SAM" id="MobiDB-lite"/>
    </source>
</evidence>
<evidence type="ECO:0000313" key="13">
    <source>
        <dbReference type="Proteomes" id="UP001209540"/>
    </source>
</evidence>
<accession>A0AAD5K117</accession>
<dbReference type="InterPro" id="IPR003593">
    <property type="entry name" value="AAA+_ATPase"/>
</dbReference>
<dbReference type="Pfam" id="PF01061">
    <property type="entry name" value="ABC2_membrane"/>
    <property type="match status" value="2"/>
</dbReference>
<keyword evidence="7 10" id="KW-1133">Transmembrane helix</keyword>
<dbReference type="SMART" id="SM00382">
    <property type="entry name" value="AAA"/>
    <property type="match status" value="2"/>
</dbReference>
<dbReference type="InterPro" id="IPR010929">
    <property type="entry name" value="PDR_CDR_ABC"/>
</dbReference>
<comment type="caution">
    <text evidence="12">The sequence shown here is derived from an EMBL/GenBank/DDBJ whole genome shotgun (WGS) entry which is preliminary data.</text>
</comment>
<dbReference type="GO" id="GO:0016020">
    <property type="term" value="C:membrane"/>
    <property type="evidence" value="ECO:0007669"/>
    <property type="project" value="UniProtKB-SubCell"/>
</dbReference>